<proteinExistence type="predicted"/>
<organism evidence="1 2">
    <name type="scientific">Thioploca ingrica</name>
    <dbReference type="NCBI Taxonomy" id="40754"/>
    <lineage>
        <taxon>Bacteria</taxon>
        <taxon>Pseudomonadati</taxon>
        <taxon>Pseudomonadota</taxon>
        <taxon>Gammaproteobacteria</taxon>
        <taxon>Thiotrichales</taxon>
        <taxon>Thiotrichaceae</taxon>
        <taxon>Thioploca</taxon>
    </lineage>
</organism>
<dbReference type="KEGG" id="tig:THII_3451"/>
<evidence type="ECO:0000313" key="1">
    <source>
        <dbReference type="EMBL" id="BAP57748.1"/>
    </source>
</evidence>
<sequence>MEAAITQFLQLYYHQLLSGYDNREFAKIEAFQVEAAGAGASKFVFGVFGVVENTRPWIFAIRMYNNVGKMKDDQKVYASAEEYQTNLEIYDQKLVSILIDEINLYQEFSQKAKTSITIRGIWTRFPLQSTKRITENEQLHSLNQFSYIEDRELKRLLVNLGINAITIGDFIVGYDGRKILERHEFQGDYKIAAIRDICCALLQSWLFTVQYNHNKELVGRTIVDLKPAQFIIQADDIKIENVLPAVIIDVGPAENTDNINTFFKNVVYMKVLIPAFATEMLKKVGLAPADYQPAKQSIYSGIISYLNHCHTTSNKPENIQAETFSSLVNEFIDCLKTK</sequence>
<protein>
    <submittedName>
        <fullName evidence="1">Uncharacterized protein</fullName>
    </submittedName>
</protein>
<dbReference type="EMBL" id="AP014633">
    <property type="protein sequence ID" value="BAP57748.1"/>
    <property type="molecule type" value="Genomic_DNA"/>
</dbReference>
<gene>
    <name evidence="1" type="ORF">THII_3451</name>
</gene>
<accession>A0A090AHF8</accession>
<name>A0A090AHF8_9GAMM</name>
<evidence type="ECO:0000313" key="2">
    <source>
        <dbReference type="Proteomes" id="UP000031623"/>
    </source>
</evidence>
<dbReference type="HOGENOM" id="CLU_821190_0_0_6"/>
<dbReference type="AlphaFoldDB" id="A0A090AHF8"/>
<dbReference type="Proteomes" id="UP000031623">
    <property type="component" value="Chromosome"/>
</dbReference>
<keyword evidence="2" id="KW-1185">Reference proteome</keyword>
<reference evidence="1 2" key="1">
    <citation type="journal article" date="2014" name="ISME J.">
        <title>Ecophysiology of Thioploca ingrica as revealed by the complete genome sequence supplemented with proteomic evidence.</title>
        <authorList>
            <person name="Kojima H."/>
            <person name="Ogura Y."/>
            <person name="Yamamoto N."/>
            <person name="Togashi T."/>
            <person name="Mori H."/>
            <person name="Watanabe T."/>
            <person name="Nemoto F."/>
            <person name="Kurokawa K."/>
            <person name="Hayashi T."/>
            <person name="Fukui M."/>
        </authorList>
    </citation>
    <scope>NUCLEOTIDE SEQUENCE [LARGE SCALE GENOMIC DNA]</scope>
</reference>